<protein>
    <submittedName>
        <fullName evidence="3">Type II toxin-antitoxin system VapC family toxin</fullName>
    </submittedName>
</protein>
<name>A0ABR9VSJ6_9SYNC</name>
<dbReference type="PANTHER" id="PTHR35901">
    <property type="entry name" value="RIBONUCLEASE VAPC3"/>
    <property type="match status" value="1"/>
</dbReference>
<dbReference type="EMBL" id="JADEVV010000027">
    <property type="protein sequence ID" value="MBE9254297.1"/>
    <property type="molecule type" value="Genomic_DNA"/>
</dbReference>
<keyword evidence="1" id="KW-0460">Magnesium</keyword>
<proteinExistence type="predicted"/>
<reference evidence="3 4" key="1">
    <citation type="submission" date="2020-10" db="EMBL/GenBank/DDBJ databases">
        <authorList>
            <person name="Castelo-Branco R."/>
            <person name="Eusebio N."/>
            <person name="Adriana R."/>
            <person name="Vieira A."/>
            <person name="Brugerolle De Fraissinette N."/>
            <person name="Rezende De Castro R."/>
            <person name="Schneider M.P."/>
            <person name="Vasconcelos V."/>
            <person name="Leao P.N."/>
        </authorList>
    </citation>
    <scope>NUCLEOTIDE SEQUENCE [LARGE SCALE GENOMIC DNA]</scope>
    <source>
        <strain evidence="3 4">LEGE 00031</strain>
    </source>
</reference>
<dbReference type="Gene3D" id="3.40.50.1010">
    <property type="entry name" value="5'-nuclease"/>
    <property type="match status" value="1"/>
</dbReference>
<dbReference type="CDD" id="cd09873">
    <property type="entry name" value="PIN_Pae0151-like"/>
    <property type="match status" value="1"/>
</dbReference>
<dbReference type="InterPro" id="IPR051619">
    <property type="entry name" value="TypeII_TA_RNase_PINc/VapC"/>
</dbReference>
<dbReference type="Pfam" id="PF01850">
    <property type="entry name" value="PIN"/>
    <property type="match status" value="1"/>
</dbReference>
<dbReference type="InterPro" id="IPR002716">
    <property type="entry name" value="PIN_dom"/>
</dbReference>
<comment type="caution">
    <text evidence="3">The sequence shown here is derived from an EMBL/GenBank/DDBJ whole genome shotgun (WGS) entry which is preliminary data.</text>
</comment>
<evidence type="ECO:0000259" key="2">
    <source>
        <dbReference type="Pfam" id="PF01850"/>
    </source>
</evidence>
<dbReference type="PANTHER" id="PTHR35901:SF1">
    <property type="entry name" value="EXONUCLEASE VAPC9"/>
    <property type="match status" value="1"/>
</dbReference>
<evidence type="ECO:0000313" key="4">
    <source>
        <dbReference type="Proteomes" id="UP000658720"/>
    </source>
</evidence>
<evidence type="ECO:0000313" key="3">
    <source>
        <dbReference type="EMBL" id="MBE9254297.1"/>
    </source>
</evidence>
<evidence type="ECO:0000256" key="1">
    <source>
        <dbReference type="ARBA" id="ARBA00022842"/>
    </source>
</evidence>
<gene>
    <name evidence="3" type="ORF">IQ217_10675</name>
</gene>
<dbReference type="InterPro" id="IPR029060">
    <property type="entry name" value="PIN-like_dom_sf"/>
</dbReference>
<keyword evidence="4" id="KW-1185">Reference proteome</keyword>
<accession>A0ABR9VSJ6</accession>
<dbReference type="SUPFAM" id="SSF88723">
    <property type="entry name" value="PIN domain-like"/>
    <property type="match status" value="1"/>
</dbReference>
<feature type="domain" description="PIN" evidence="2">
    <location>
        <begin position="4"/>
        <end position="125"/>
    </location>
</feature>
<dbReference type="InterPro" id="IPR044153">
    <property type="entry name" value="PIN_Pae0151-like"/>
</dbReference>
<dbReference type="RefSeq" id="WP_194019924.1">
    <property type="nucleotide sequence ID" value="NZ_JADEVV010000027.1"/>
</dbReference>
<organism evidence="3 4">
    <name type="scientific">Synechocystis salina LEGE 00031</name>
    <dbReference type="NCBI Taxonomy" id="1828736"/>
    <lineage>
        <taxon>Bacteria</taxon>
        <taxon>Bacillati</taxon>
        <taxon>Cyanobacteriota</taxon>
        <taxon>Cyanophyceae</taxon>
        <taxon>Synechococcales</taxon>
        <taxon>Merismopediaceae</taxon>
        <taxon>Synechocystis</taxon>
    </lineage>
</organism>
<dbReference type="Proteomes" id="UP000658720">
    <property type="component" value="Unassembled WGS sequence"/>
</dbReference>
<sequence length="142" mass="16720">MVNICIDNSFLILLLTKEDSSNKAQLLWREWQTKNNTIIAPKLIYYEASNVLHRLQRFKQIDSAQEKLNLVFKLNIKIYEYDQLHQDALTIAERFQLPAAYDAHYLALAEKMQIDFYTCDKKMFNSVQQNFPRIKLVATNSS</sequence>